<dbReference type="PANTHER" id="PTHR43798:SF33">
    <property type="entry name" value="HYDROLASE, PUTATIVE (AFU_ORTHOLOGUE AFUA_2G14860)-RELATED"/>
    <property type="match status" value="1"/>
</dbReference>
<evidence type="ECO:0000313" key="3">
    <source>
        <dbReference type="Proteomes" id="UP000245884"/>
    </source>
</evidence>
<keyword evidence="2" id="KW-0378">Hydrolase</keyword>
<proteinExistence type="predicted"/>
<dbReference type="Proteomes" id="UP000245884">
    <property type="component" value="Unassembled WGS sequence"/>
</dbReference>
<dbReference type="GO" id="GO:0016020">
    <property type="term" value="C:membrane"/>
    <property type="evidence" value="ECO:0007669"/>
    <property type="project" value="TreeGrafter"/>
</dbReference>
<dbReference type="InterPro" id="IPR050266">
    <property type="entry name" value="AB_hydrolase_sf"/>
</dbReference>
<name>A0A316UR36_9BASI</name>
<dbReference type="Pfam" id="PF12697">
    <property type="entry name" value="Abhydrolase_6"/>
    <property type="match status" value="1"/>
</dbReference>
<evidence type="ECO:0000313" key="2">
    <source>
        <dbReference type="EMBL" id="PWN27248.1"/>
    </source>
</evidence>
<reference evidence="2 3" key="1">
    <citation type="journal article" date="2018" name="Mol. Biol. Evol.">
        <title>Broad Genomic Sampling Reveals a Smut Pathogenic Ancestry of the Fungal Clade Ustilaginomycotina.</title>
        <authorList>
            <person name="Kijpornyongpan T."/>
            <person name="Mondo S.J."/>
            <person name="Barry K."/>
            <person name="Sandor L."/>
            <person name="Lee J."/>
            <person name="Lipzen A."/>
            <person name="Pangilinan J."/>
            <person name="LaButti K."/>
            <person name="Hainaut M."/>
            <person name="Henrissat B."/>
            <person name="Grigoriev I.V."/>
            <person name="Spatafora J.W."/>
            <person name="Aime M.C."/>
        </authorList>
    </citation>
    <scope>NUCLEOTIDE SEQUENCE [LARGE SCALE GENOMIC DNA]</scope>
    <source>
        <strain evidence="2 3">MCA 5214</strain>
    </source>
</reference>
<evidence type="ECO:0000259" key="1">
    <source>
        <dbReference type="Pfam" id="PF12697"/>
    </source>
</evidence>
<sequence>MASTSAHEERFVTSFDGTGIYSDASWVGSLSEVNQAIIFVHGLTATTYIWDPIFTSPRLLTPGRLLIRYDCRGHGRSDKPDASGDFPPAYSGEAFASDFAAVASAWGFTPSRAGRRVIGVAWSIGCATLSELPRHGVSRDLVDGYLYLAPYAWPALGAHIAGPIAIECIPVLRGLLPASEQELENARRKWVSNFSSQAEGGVPREVVERWLKAARLLRPEVARQYGGRQEDDAGQAIVAAVVEKGTPLVLLHGTADLLLDCDKTIEVTGAAFGDAAAFQAVRLQGAGHHLMWDTREEVVNWVIEVEKRATGA</sequence>
<dbReference type="GO" id="GO:0016787">
    <property type="term" value="F:hydrolase activity"/>
    <property type="evidence" value="ECO:0007669"/>
    <property type="project" value="UniProtKB-KW"/>
</dbReference>
<dbReference type="Gene3D" id="3.40.50.1820">
    <property type="entry name" value="alpha/beta hydrolase"/>
    <property type="match status" value="1"/>
</dbReference>
<dbReference type="RefSeq" id="XP_025361860.1">
    <property type="nucleotide sequence ID" value="XM_025508311.1"/>
</dbReference>
<dbReference type="SUPFAM" id="SSF53474">
    <property type="entry name" value="alpha/beta-Hydrolases"/>
    <property type="match status" value="1"/>
</dbReference>
<dbReference type="EMBL" id="KZ819669">
    <property type="protein sequence ID" value="PWN27248.1"/>
    <property type="molecule type" value="Genomic_DNA"/>
</dbReference>
<dbReference type="InterPro" id="IPR029058">
    <property type="entry name" value="AB_hydrolase_fold"/>
</dbReference>
<dbReference type="GeneID" id="37030134"/>
<organism evidence="2 3">
    <name type="scientific">Jaminaea rosea</name>
    <dbReference type="NCBI Taxonomy" id="1569628"/>
    <lineage>
        <taxon>Eukaryota</taxon>
        <taxon>Fungi</taxon>
        <taxon>Dikarya</taxon>
        <taxon>Basidiomycota</taxon>
        <taxon>Ustilaginomycotina</taxon>
        <taxon>Exobasidiomycetes</taxon>
        <taxon>Microstromatales</taxon>
        <taxon>Microstromatales incertae sedis</taxon>
        <taxon>Jaminaea</taxon>
    </lineage>
</organism>
<dbReference type="PANTHER" id="PTHR43798">
    <property type="entry name" value="MONOACYLGLYCEROL LIPASE"/>
    <property type="match status" value="1"/>
</dbReference>
<dbReference type="AlphaFoldDB" id="A0A316UR36"/>
<dbReference type="STRING" id="1569628.A0A316UR36"/>
<dbReference type="InterPro" id="IPR000073">
    <property type="entry name" value="AB_hydrolase_1"/>
</dbReference>
<gene>
    <name evidence="2" type="ORF">BDZ90DRAFT_260904</name>
</gene>
<dbReference type="OrthoDB" id="408373at2759"/>
<accession>A0A316UR36</accession>
<protein>
    <submittedName>
        <fullName evidence="2">Alpha/beta-hydrolase</fullName>
    </submittedName>
</protein>
<keyword evidence="3" id="KW-1185">Reference proteome</keyword>
<feature type="domain" description="AB hydrolase-1" evidence="1">
    <location>
        <begin position="37"/>
        <end position="300"/>
    </location>
</feature>